<reference evidence="8" key="1">
    <citation type="submission" date="2023-07" db="EMBL/GenBank/DDBJ databases">
        <title>The carbon used by Thiothrix.</title>
        <authorList>
            <person name="Chen L."/>
        </authorList>
    </citation>
    <scope>NUCLEOTIDE SEQUENCE [LARGE SCALE GENOMIC DNA]</scope>
</reference>
<accession>A0ABU6D110</accession>
<keyword evidence="4" id="KW-0804">Transcription</keyword>
<feature type="domain" description="RNA polymerase sigma-70 region 2" evidence="5">
    <location>
        <begin position="22"/>
        <end position="91"/>
    </location>
</feature>
<dbReference type="SUPFAM" id="SSF88946">
    <property type="entry name" value="Sigma2 domain of RNA polymerase sigma factors"/>
    <property type="match status" value="1"/>
</dbReference>
<comment type="similarity">
    <text evidence="1">Belongs to the sigma-70 factor family. ECF subfamily.</text>
</comment>
<protein>
    <submittedName>
        <fullName evidence="7">Sigma-70 family RNA polymerase sigma factor</fullName>
    </submittedName>
</protein>
<evidence type="ECO:0000259" key="6">
    <source>
        <dbReference type="Pfam" id="PF08281"/>
    </source>
</evidence>
<keyword evidence="2" id="KW-0805">Transcription regulation</keyword>
<gene>
    <name evidence="7" type="ORF">VSS37_13600</name>
</gene>
<comment type="caution">
    <text evidence="7">The sequence shown here is derived from an EMBL/GenBank/DDBJ whole genome shotgun (WGS) entry which is preliminary data.</text>
</comment>
<dbReference type="CDD" id="cd06171">
    <property type="entry name" value="Sigma70_r4"/>
    <property type="match status" value="1"/>
</dbReference>
<dbReference type="EMBL" id="JAYMYJ010000120">
    <property type="protein sequence ID" value="MEB4592023.1"/>
    <property type="molecule type" value="Genomic_DNA"/>
</dbReference>
<dbReference type="Pfam" id="PF08281">
    <property type="entry name" value="Sigma70_r4_2"/>
    <property type="match status" value="1"/>
</dbReference>
<evidence type="ECO:0000256" key="4">
    <source>
        <dbReference type="ARBA" id="ARBA00023163"/>
    </source>
</evidence>
<sequence length="185" mass="20845">MHTLNQLLAASAQGDAQAFQHLYQQASPRLFALCLKMLYNDHATAEDVLQEAFVKIWHNAASFDAEKASAMTWMGSILRNQVLDQLRYASKRPVTEELDFETMDYADTGMQPEALHALGEQTDMLAAALTKLPENHRECILQSCYYGYSHSEIAERQSVPLGTVKAWVRRGIERLQRDCMPGLPA</sequence>
<evidence type="ECO:0000259" key="5">
    <source>
        <dbReference type="Pfam" id="PF04542"/>
    </source>
</evidence>
<dbReference type="InterPro" id="IPR039425">
    <property type="entry name" value="RNA_pol_sigma-70-like"/>
</dbReference>
<dbReference type="InterPro" id="IPR036388">
    <property type="entry name" value="WH-like_DNA-bd_sf"/>
</dbReference>
<evidence type="ECO:0000256" key="1">
    <source>
        <dbReference type="ARBA" id="ARBA00010641"/>
    </source>
</evidence>
<dbReference type="InterPro" id="IPR013325">
    <property type="entry name" value="RNA_pol_sigma_r2"/>
</dbReference>
<name>A0ABU6D110_9GAMM</name>
<evidence type="ECO:0000256" key="2">
    <source>
        <dbReference type="ARBA" id="ARBA00023015"/>
    </source>
</evidence>
<dbReference type="Gene3D" id="1.10.1740.10">
    <property type="match status" value="1"/>
</dbReference>
<organism evidence="7 8">
    <name type="scientific">Candidatus Thiothrix phosphatis</name>
    <dbReference type="NCBI Taxonomy" id="3112415"/>
    <lineage>
        <taxon>Bacteria</taxon>
        <taxon>Pseudomonadati</taxon>
        <taxon>Pseudomonadota</taxon>
        <taxon>Gammaproteobacteria</taxon>
        <taxon>Thiotrichales</taxon>
        <taxon>Thiotrichaceae</taxon>
        <taxon>Thiothrix</taxon>
    </lineage>
</organism>
<keyword evidence="3" id="KW-0731">Sigma factor</keyword>
<evidence type="ECO:0000313" key="7">
    <source>
        <dbReference type="EMBL" id="MEB4592023.1"/>
    </source>
</evidence>
<dbReference type="RefSeq" id="WP_324696071.1">
    <property type="nucleotide sequence ID" value="NZ_JAYMYJ010000120.1"/>
</dbReference>
<dbReference type="Gene3D" id="1.10.10.10">
    <property type="entry name" value="Winged helix-like DNA-binding domain superfamily/Winged helix DNA-binding domain"/>
    <property type="match status" value="1"/>
</dbReference>
<dbReference type="InterPro" id="IPR013249">
    <property type="entry name" value="RNA_pol_sigma70_r4_t2"/>
</dbReference>
<dbReference type="InterPro" id="IPR013324">
    <property type="entry name" value="RNA_pol_sigma_r3/r4-like"/>
</dbReference>
<feature type="domain" description="RNA polymerase sigma factor 70 region 4 type 2" evidence="6">
    <location>
        <begin position="124"/>
        <end position="175"/>
    </location>
</feature>
<dbReference type="PANTHER" id="PTHR43133">
    <property type="entry name" value="RNA POLYMERASE ECF-TYPE SIGMA FACTO"/>
    <property type="match status" value="1"/>
</dbReference>
<dbReference type="InterPro" id="IPR014284">
    <property type="entry name" value="RNA_pol_sigma-70_dom"/>
</dbReference>
<evidence type="ECO:0000256" key="3">
    <source>
        <dbReference type="ARBA" id="ARBA00023082"/>
    </source>
</evidence>
<dbReference type="Proteomes" id="UP001308005">
    <property type="component" value="Unassembled WGS sequence"/>
</dbReference>
<dbReference type="PANTHER" id="PTHR43133:SF62">
    <property type="entry name" value="RNA POLYMERASE SIGMA FACTOR SIGZ"/>
    <property type="match status" value="1"/>
</dbReference>
<dbReference type="InterPro" id="IPR007627">
    <property type="entry name" value="RNA_pol_sigma70_r2"/>
</dbReference>
<dbReference type="Pfam" id="PF04542">
    <property type="entry name" value="Sigma70_r2"/>
    <property type="match status" value="1"/>
</dbReference>
<keyword evidence="8" id="KW-1185">Reference proteome</keyword>
<evidence type="ECO:0000313" key="8">
    <source>
        <dbReference type="Proteomes" id="UP001308005"/>
    </source>
</evidence>
<dbReference type="SUPFAM" id="SSF88659">
    <property type="entry name" value="Sigma3 and sigma4 domains of RNA polymerase sigma factors"/>
    <property type="match status" value="1"/>
</dbReference>
<proteinExistence type="inferred from homology"/>
<dbReference type="NCBIfam" id="TIGR02937">
    <property type="entry name" value="sigma70-ECF"/>
    <property type="match status" value="1"/>
</dbReference>